<evidence type="ECO:0000256" key="2">
    <source>
        <dbReference type="ARBA" id="ARBA00022448"/>
    </source>
</evidence>
<evidence type="ECO:0000256" key="7">
    <source>
        <dbReference type="ARBA" id="ARBA00023065"/>
    </source>
</evidence>
<name>A0ABU0FB33_9HYPH</name>
<feature type="transmembrane region" description="Helical" evidence="10">
    <location>
        <begin position="110"/>
        <end position="127"/>
    </location>
</feature>
<keyword evidence="7" id="KW-0406">Ion transport</keyword>
<dbReference type="CDD" id="cd13131">
    <property type="entry name" value="MATE_NorM_like"/>
    <property type="match status" value="1"/>
</dbReference>
<feature type="transmembrane region" description="Helical" evidence="10">
    <location>
        <begin position="24"/>
        <end position="50"/>
    </location>
</feature>
<sequence length="468" mass="49116">MANTTSATGHRNAWLHGGSWRSEAWATCVLALPLILTNLVELALTTTNLILVGELGASTLAAVTLANNLFFFFAMIGLGVVTAVAPMVARQLGARADATDDVRRTVQQGLWAAALVSLPGLACLAEAETIFRLLGQTPAIAAEAGRYMAGLCWALPPFVGYIALRSAATAMGRPRSALWAALAAILVNAVMAWALLFGRLGLPALGPQGAGIGTAIATWSLFLLLAASLAFARPFRRFRLFHRFGRPDVERLMQVFRLGVPIAVTLIFEVAVFNAAGILMGLVGEVDLAAHGIAMQIASISFMVPLGLGQAAMVRVGRAYGARDARAITRAGWTAYALGVGSMAVTALLMLLAPRLLIGNFIDLNDPANAEVVARAALFLVFAGLFQIADGAQVVAAGMLRGLHDTRAPMLLAAIGYWLAGLPLGALLAFHYGFGGSGIWMGLVAGLLVVAVLLTGRWMRRDRLAPAA</sequence>
<proteinExistence type="predicted"/>
<evidence type="ECO:0000256" key="4">
    <source>
        <dbReference type="ARBA" id="ARBA00022475"/>
    </source>
</evidence>
<dbReference type="Proteomes" id="UP001237448">
    <property type="component" value="Unassembled WGS sequence"/>
</dbReference>
<feature type="transmembrane region" description="Helical" evidence="10">
    <location>
        <begin position="438"/>
        <end position="456"/>
    </location>
</feature>
<feature type="transmembrane region" description="Helical" evidence="10">
    <location>
        <begin position="333"/>
        <end position="352"/>
    </location>
</feature>
<evidence type="ECO:0000256" key="6">
    <source>
        <dbReference type="ARBA" id="ARBA00022989"/>
    </source>
</evidence>
<evidence type="ECO:0000256" key="3">
    <source>
        <dbReference type="ARBA" id="ARBA00022449"/>
    </source>
</evidence>
<feature type="transmembrane region" description="Helical" evidence="10">
    <location>
        <begin position="410"/>
        <end position="432"/>
    </location>
</feature>
<feature type="transmembrane region" description="Helical" evidence="10">
    <location>
        <begin position="255"/>
        <end position="282"/>
    </location>
</feature>
<feature type="transmembrane region" description="Helical" evidence="10">
    <location>
        <begin position="288"/>
        <end position="312"/>
    </location>
</feature>
<evidence type="ECO:0000313" key="11">
    <source>
        <dbReference type="EMBL" id="MDQ0391761.1"/>
    </source>
</evidence>
<dbReference type="InterPro" id="IPR050222">
    <property type="entry name" value="MATE_MdtK"/>
</dbReference>
<dbReference type="NCBIfam" id="TIGR00797">
    <property type="entry name" value="matE"/>
    <property type="match status" value="1"/>
</dbReference>
<feature type="transmembrane region" description="Helical" evidence="10">
    <location>
        <begin position="372"/>
        <end position="389"/>
    </location>
</feature>
<evidence type="ECO:0000313" key="12">
    <source>
        <dbReference type="Proteomes" id="UP001237448"/>
    </source>
</evidence>
<keyword evidence="5 10" id="KW-0812">Transmembrane</keyword>
<protein>
    <recommendedName>
        <fullName evidence="9">Multidrug-efflux transporter</fullName>
    </recommendedName>
</protein>
<gene>
    <name evidence="11" type="ORF">J3R73_001553</name>
</gene>
<comment type="caution">
    <text evidence="11">The sequence shown here is derived from an EMBL/GenBank/DDBJ whole genome shotgun (WGS) entry which is preliminary data.</text>
</comment>
<evidence type="ECO:0000256" key="1">
    <source>
        <dbReference type="ARBA" id="ARBA00004429"/>
    </source>
</evidence>
<dbReference type="PIRSF" id="PIRSF006603">
    <property type="entry name" value="DinF"/>
    <property type="match status" value="1"/>
</dbReference>
<organism evidence="11 12">
    <name type="scientific">Labrys monachus</name>
    <dbReference type="NCBI Taxonomy" id="217067"/>
    <lineage>
        <taxon>Bacteria</taxon>
        <taxon>Pseudomonadati</taxon>
        <taxon>Pseudomonadota</taxon>
        <taxon>Alphaproteobacteria</taxon>
        <taxon>Hyphomicrobiales</taxon>
        <taxon>Xanthobacteraceae</taxon>
        <taxon>Labrys</taxon>
    </lineage>
</organism>
<keyword evidence="3" id="KW-0050">Antiport</keyword>
<dbReference type="EMBL" id="JAUSVK010000001">
    <property type="protein sequence ID" value="MDQ0391761.1"/>
    <property type="molecule type" value="Genomic_DNA"/>
</dbReference>
<evidence type="ECO:0000256" key="9">
    <source>
        <dbReference type="ARBA" id="ARBA00031636"/>
    </source>
</evidence>
<accession>A0ABU0FB33</accession>
<dbReference type="PANTHER" id="PTHR43298:SF2">
    <property type="entry name" value="FMN_FAD EXPORTER YEEO-RELATED"/>
    <property type="match status" value="1"/>
</dbReference>
<dbReference type="InterPro" id="IPR048279">
    <property type="entry name" value="MdtK-like"/>
</dbReference>
<feature type="transmembrane region" description="Helical" evidence="10">
    <location>
        <begin position="216"/>
        <end position="235"/>
    </location>
</feature>
<keyword evidence="12" id="KW-1185">Reference proteome</keyword>
<evidence type="ECO:0000256" key="8">
    <source>
        <dbReference type="ARBA" id="ARBA00023136"/>
    </source>
</evidence>
<evidence type="ECO:0000256" key="5">
    <source>
        <dbReference type="ARBA" id="ARBA00022692"/>
    </source>
</evidence>
<comment type="subcellular location">
    <subcellularLocation>
        <location evidence="1">Cell inner membrane</location>
        <topology evidence="1">Multi-pass membrane protein</topology>
    </subcellularLocation>
</comment>
<dbReference type="RefSeq" id="WP_307424602.1">
    <property type="nucleotide sequence ID" value="NZ_JAUSVK010000001.1"/>
</dbReference>
<keyword evidence="8 10" id="KW-0472">Membrane</keyword>
<keyword evidence="6 10" id="KW-1133">Transmembrane helix</keyword>
<keyword evidence="4" id="KW-1003">Cell membrane</keyword>
<reference evidence="11 12" key="1">
    <citation type="submission" date="2023-07" db="EMBL/GenBank/DDBJ databases">
        <title>Genomic Encyclopedia of Type Strains, Phase IV (KMG-IV): sequencing the most valuable type-strain genomes for metagenomic binning, comparative biology and taxonomic classification.</title>
        <authorList>
            <person name="Goeker M."/>
        </authorList>
    </citation>
    <scope>NUCLEOTIDE SEQUENCE [LARGE SCALE GENOMIC DNA]</scope>
    <source>
        <strain evidence="11 12">DSM 5896</strain>
    </source>
</reference>
<dbReference type="PANTHER" id="PTHR43298">
    <property type="entry name" value="MULTIDRUG RESISTANCE PROTEIN NORM-RELATED"/>
    <property type="match status" value="1"/>
</dbReference>
<feature type="transmembrane region" description="Helical" evidence="10">
    <location>
        <begin position="176"/>
        <end position="196"/>
    </location>
</feature>
<dbReference type="Pfam" id="PF01554">
    <property type="entry name" value="MatE"/>
    <property type="match status" value="2"/>
</dbReference>
<keyword evidence="2" id="KW-0813">Transport</keyword>
<feature type="transmembrane region" description="Helical" evidence="10">
    <location>
        <begin position="70"/>
        <end position="89"/>
    </location>
</feature>
<evidence type="ECO:0000256" key="10">
    <source>
        <dbReference type="SAM" id="Phobius"/>
    </source>
</evidence>
<feature type="transmembrane region" description="Helical" evidence="10">
    <location>
        <begin position="147"/>
        <end position="164"/>
    </location>
</feature>
<dbReference type="InterPro" id="IPR002528">
    <property type="entry name" value="MATE_fam"/>
</dbReference>